<name>A0A5J4QHZ7_9ZZZZ</name>
<sequence>MNNPFDITKAVDFTNEQIVQYWVDISDKDGFKNLLKPTSVMPMIILGSKGSGKTHLMRYFSYELQKIKYKEDLKGGLENDKFIGIYVRCSGLNSERFSDKGQSDEIWRSIYAYYWELWLSQISLIIIIDLQKNGIIRITNEQVLVASIIGLLNKKPQNIPNDLRGLVTFFSELQKAVDYEVENCIFNDDGKLHIDNLISPSKITYQLPQLIKEYVPFFKDKIFLYLIDELENISENQQRLIQTLIREKNTACTFRLGARLYGVRTYKTLGSGEENRKGSEFDEVVLDDFLRRNDNYDNYVRQICEHRLKLSGIYLPPQKRIDDFIESFNCDFFLDKIKSKKTSHGKSYFNKLKDKLKSRKLSDANIDSIILNLSSDDILVERTNVLLFYRAWNKKKDLIQSSIKIKDSAS</sequence>
<protein>
    <submittedName>
        <fullName evidence="1">Uncharacterized protein</fullName>
    </submittedName>
</protein>
<reference evidence="1" key="1">
    <citation type="submission" date="2019-03" db="EMBL/GenBank/DDBJ databases">
        <title>Single cell metagenomics reveals metabolic interactions within the superorganism composed of flagellate Streblomastix strix and complex community of Bacteroidetes bacteria on its surface.</title>
        <authorList>
            <person name="Treitli S.C."/>
            <person name="Kolisko M."/>
            <person name="Husnik F."/>
            <person name="Keeling P."/>
            <person name="Hampl V."/>
        </authorList>
    </citation>
    <scope>NUCLEOTIDE SEQUENCE</scope>
    <source>
        <strain evidence="1">STM</strain>
    </source>
</reference>
<organism evidence="1">
    <name type="scientific">termite gut metagenome</name>
    <dbReference type="NCBI Taxonomy" id="433724"/>
    <lineage>
        <taxon>unclassified sequences</taxon>
        <taxon>metagenomes</taxon>
        <taxon>organismal metagenomes</taxon>
    </lineage>
</organism>
<evidence type="ECO:0000313" key="1">
    <source>
        <dbReference type="EMBL" id="KAA6320464.1"/>
    </source>
</evidence>
<dbReference type="InterPro" id="IPR056955">
    <property type="entry name" value="ORC-CDC6-like"/>
</dbReference>
<dbReference type="SUPFAM" id="SSF52540">
    <property type="entry name" value="P-loop containing nucleoside triphosphate hydrolases"/>
    <property type="match status" value="1"/>
</dbReference>
<dbReference type="EMBL" id="SNRY01003582">
    <property type="protein sequence ID" value="KAA6320464.1"/>
    <property type="molecule type" value="Genomic_DNA"/>
</dbReference>
<accession>A0A5J4QHZ7</accession>
<comment type="caution">
    <text evidence="1">The sequence shown here is derived from an EMBL/GenBank/DDBJ whole genome shotgun (WGS) entry which is preliminary data.</text>
</comment>
<dbReference type="Pfam" id="PF24389">
    <property type="entry name" value="ORC-CDC6-like"/>
    <property type="match status" value="1"/>
</dbReference>
<dbReference type="AlphaFoldDB" id="A0A5J4QHZ7"/>
<proteinExistence type="predicted"/>
<dbReference type="InterPro" id="IPR027417">
    <property type="entry name" value="P-loop_NTPase"/>
</dbReference>
<gene>
    <name evidence="1" type="ORF">EZS27_029769</name>
</gene>
<dbReference type="Gene3D" id="3.40.50.300">
    <property type="entry name" value="P-loop containing nucleotide triphosphate hydrolases"/>
    <property type="match status" value="1"/>
</dbReference>